<evidence type="ECO:0000256" key="4">
    <source>
        <dbReference type="PROSITE-ProRule" id="PRU00169"/>
    </source>
</evidence>
<reference evidence="7 8" key="1">
    <citation type="journal article" date="2015" name="J. Biotechnol.">
        <title>Complete genome sequence of Paenibacillus beijingensis 7188(T) (=DSM 24997(T)), a novel rhizobacterium from jujube garden soil.</title>
        <authorList>
            <person name="Kwak Y."/>
            <person name="Shin J.H."/>
        </authorList>
    </citation>
    <scope>NUCLEOTIDE SEQUENCE [LARGE SCALE GENOMIC DNA]</scope>
    <source>
        <strain evidence="7 8">DSM 24997</strain>
    </source>
</reference>
<gene>
    <name evidence="7" type="ORF">VN24_23555</name>
</gene>
<dbReference type="InterPro" id="IPR011006">
    <property type="entry name" value="CheY-like_superfamily"/>
</dbReference>
<dbReference type="Pfam" id="PF12833">
    <property type="entry name" value="HTH_18"/>
    <property type="match status" value="1"/>
</dbReference>
<dbReference type="AlphaFoldDB" id="A0A0D5NPP6"/>
<reference evidence="8" key="2">
    <citation type="submission" date="2015-03" db="EMBL/GenBank/DDBJ databases">
        <title>Genome sequence of Paenibacillus beijingensis strain DSM 24997T.</title>
        <authorList>
            <person name="Kwak Y."/>
            <person name="Shin J.-H."/>
        </authorList>
    </citation>
    <scope>NUCLEOTIDE SEQUENCE [LARGE SCALE GENOMIC DNA]</scope>
    <source>
        <strain evidence="8">DSM 24997</strain>
    </source>
</reference>
<dbReference type="Gene3D" id="1.10.10.60">
    <property type="entry name" value="Homeodomain-like"/>
    <property type="match status" value="2"/>
</dbReference>
<dbReference type="GO" id="GO:0043565">
    <property type="term" value="F:sequence-specific DNA binding"/>
    <property type="evidence" value="ECO:0007669"/>
    <property type="project" value="InterPro"/>
</dbReference>
<dbReference type="PATRIC" id="fig|1126833.4.peg.5181"/>
<dbReference type="STRING" id="1126833.VN24_23555"/>
<keyword evidence="2" id="KW-0238">DNA-binding</keyword>
<keyword evidence="4" id="KW-0597">Phosphoprotein</keyword>
<dbReference type="GO" id="GO:0000160">
    <property type="term" value="P:phosphorelay signal transduction system"/>
    <property type="evidence" value="ECO:0007669"/>
    <property type="project" value="InterPro"/>
</dbReference>
<keyword evidence="8" id="KW-1185">Reference proteome</keyword>
<dbReference type="InterPro" id="IPR018062">
    <property type="entry name" value="HTH_AraC-typ_CS"/>
</dbReference>
<dbReference type="InterPro" id="IPR018060">
    <property type="entry name" value="HTH_AraC"/>
</dbReference>
<dbReference type="SUPFAM" id="SSF52172">
    <property type="entry name" value="CheY-like"/>
    <property type="match status" value="1"/>
</dbReference>
<evidence type="ECO:0000256" key="2">
    <source>
        <dbReference type="ARBA" id="ARBA00023125"/>
    </source>
</evidence>
<dbReference type="PRINTS" id="PR00032">
    <property type="entry name" value="HTHARAC"/>
</dbReference>
<dbReference type="HOGENOM" id="CLU_000445_5_0_9"/>
<evidence type="ECO:0000313" key="8">
    <source>
        <dbReference type="Proteomes" id="UP000032633"/>
    </source>
</evidence>
<dbReference type="SMART" id="SM00448">
    <property type="entry name" value="REC"/>
    <property type="match status" value="1"/>
</dbReference>
<dbReference type="Pfam" id="PF00072">
    <property type="entry name" value="Response_reg"/>
    <property type="match status" value="1"/>
</dbReference>
<keyword evidence="1" id="KW-0805">Transcription regulation</keyword>
<evidence type="ECO:0000313" key="7">
    <source>
        <dbReference type="EMBL" id="AJY76987.1"/>
    </source>
</evidence>
<evidence type="ECO:0000259" key="5">
    <source>
        <dbReference type="PROSITE" id="PS01124"/>
    </source>
</evidence>
<evidence type="ECO:0008006" key="9">
    <source>
        <dbReference type="Google" id="ProtNLM"/>
    </source>
</evidence>
<feature type="domain" description="Response regulatory" evidence="6">
    <location>
        <begin position="3"/>
        <end position="120"/>
    </location>
</feature>
<dbReference type="InterPro" id="IPR009057">
    <property type="entry name" value="Homeodomain-like_sf"/>
</dbReference>
<dbReference type="OrthoDB" id="342399at2"/>
<accession>A0A0D5NPP6</accession>
<dbReference type="InterPro" id="IPR001789">
    <property type="entry name" value="Sig_transdc_resp-reg_receiver"/>
</dbReference>
<dbReference type="InterPro" id="IPR020449">
    <property type="entry name" value="Tscrpt_reg_AraC-type_HTH"/>
</dbReference>
<feature type="modified residue" description="4-aspartylphosphate" evidence="4">
    <location>
        <position position="55"/>
    </location>
</feature>
<dbReference type="SMART" id="SM00342">
    <property type="entry name" value="HTH_ARAC"/>
    <property type="match status" value="1"/>
</dbReference>
<dbReference type="PROSITE" id="PS01124">
    <property type="entry name" value="HTH_ARAC_FAMILY_2"/>
    <property type="match status" value="1"/>
</dbReference>
<evidence type="ECO:0000259" key="6">
    <source>
        <dbReference type="PROSITE" id="PS50110"/>
    </source>
</evidence>
<dbReference type="PROSITE" id="PS00041">
    <property type="entry name" value="HTH_ARAC_FAMILY_1"/>
    <property type="match status" value="1"/>
</dbReference>
<dbReference type="PROSITE" id="PS50110">
    <property type="entry name" value="RESPONSE_REGULATORY"/>
    <property type="match status" value="1"/>
</dbReference>
<dbReference type="SUPFAM" id="SSF46689">
    <property type="entry name" value="Homeodomain-like"/>
    <property type="match status" value="2"/>
</dbReference>
<keyword evidence="3" id="KW-0804">Transcription</keyword>
<name>A0A0D5NPP6_9BACL</name>
<evidence type="ECO:0000256" key="1">
    <source>
        <dbReference type="ARBA" id="ARBA00023015"/>
    </source>
</evidence>
<dbReference type="KEGG" id="pbj:VN24_23555"/>
<dbReference type="PANTHER" id="PTHR43280:SF28">
    <property type="entry name" value="HTH-TYPE TRANSCRIPTIONAL ACTIVATOR RHAS"/>
    <property type="match status" value="1"/>
</dbReference>
<organism evidence="7 8">
    <name type="scientific">Paenibacillus beijingensis</name>
    <dbReference type="NCBI Taxonomy" id="1126833"/>
    <lineage>
        <taxon>Bacteria</taxon>
        <taxon>Bacillati</taxon>
        <taxon>Bacillota</taxon>
        <taxon>Bacilli</taxon>
        <taxon>Bacillales</taxon>
        <taxon>Paenibacillaceae</taxon>
        <taxon>Paenibacillus</taxon>
    </lineage>
</organism>
<dbReference type="CDD" id="cd17536">
    <property type="entry name" value="REC_YesN-like"/>
    <property type="match status" value="1"/>
</dbReference>
<dbReference type="Gene3D" id="3.40.50.2300">
    <property type="match status" value="1"/>
</dbReference>
<feature type="domain" description="HTH araC/xylS-type" evidence="5">
    <location>
        <begin position="404"/>
        <end position="502"/>
    </location>
</feature>
<evidence type="ECO:0000256" key="3">
    <source>
        <dbReference type="ARBA" id="ARBA00023163"/>
    </source>
</evidence>
<dbReference type="RefSeq" id="WP_045672412.1">
    <property type="nucleotide sequence ID" value="NZ_CP011058.1"/>
</dbReference>
<proteinExistence type="predicted"/>
<dbReference type="EMBL" id="CP011058">
    <property type="protein sequence ID" value="AJY76987.1"/>
    <property type="molecule type" value="Genomic_DNA"/>
</dbReference>
<sequence length="507" mass="58676">MLKVVIVDDEPIIRMGIKASILWERLSLELAGEYSNGAEAFKSMEQSAADILITDIKMPVMDGLELTKRTRELSPATQVILISSYNDFEFVRQGIVLGATDYILKPTMEPEELNDVIGRCVRNIQRETDIKGKLDRFRKNEHELDRKQLEQDIKRILSQEQNDAQLSPKHADRFREGYVLVRAVIDKADALQMKSGNLHVSMLLDELKERFYALQPEGVAFVSGEAELVMLFTGRGGGSDRITAVKEELEREGALELTFICTEEHEPKRWLSSYERTSHIYSRRFFDGSGGLYRILPDGEVRLEKRRFPQAMQTGETSLPFQDQVRQWAKLKYDAQRVKNEACELFSSLFVRRLEPGVLLEYYNQLVKAETLDGLAETLESGIRECEDQQAFMEKVSSNQLAVNKAMDFIRERYTQEITLQMVADHVHISKNYFSVLFKKQTSYNFIDYMIQLRVDRAKELLLDKTNKIYEIAERTGFNDVKYFSKLFKKITGCTPVEYRERSLQQI</sequence>
<protein>
    <recommendedName>
        <fullName evidence="9">AraC family transcriptional regulator</fullName>
    </recommendedName>
</protein>
<dbReference type="PANTHER" id="PTHR43280">
    <property type="entry name" value="ARAC-FAMILY TRANSCRIPTIONAL REGULATOR"/>
    <property type="match status" value="1"/>
</dbReference>
<dbReference type="Proteomes" id="UP000032633">
    <property type="component" value="Chromosome"/>
</dbReference>
<dbReference type="GO" id="GO:0003700">
    <property type="term" value="F:DNA-binding transcription factor activity"/>
    <property type="evidence" value="ECO:0007669"/>
    <property type="project" value="InterPro"/>
</dbReference>